<dbReference type="GO" id="GO:0015833">
    <property type="term" value="P:peptide transport"/>
    <property type="evidence" value="ECO:0007669"/>
    <property type="project" value="InterPro"/>
</dbReference>
<evidence type="ECO:0000256" key="5">
    <source>
        <dbReference type="ARBA" id="ARBA00022741"/>
    </source>
</evidence>
<keyword evidence="7" id="KW-0472">Membrane</keyword>
<dbReference type="FunFam" id="3.40.50.300:FF:000016">
    <property type="entry name" value="Oligopeptide ABC transporter ATP-binding component"/>
    <property type="match status" value="1"/>
</dbReference>
<dbReference type="Proteomes" id="UP000520814">
    <property type="component" value="Unassembled WGS sequence"/>
</dbReference>
<keyword evidence="5" id="KW-0547">Nucleotide-binding</keyword>
<protein>
    <submittedName>
        <fullName evidence="9">Peptide/nickel transport system ATP-binding protein</fullName>
    </submittedName>
</protein>
<dbReference type="GO" id="GO:0016887">
    <property type="term" value="F:ATP hydrolysis activity"/>
    <property type="evidence" value="ECO:0007669"/>
    <property type="project" value="InterPro"/>
</dbReference>
<dbReference type="InterPro" id="IPR027417">
    <property type="entry name" value="P-loop_NTPase"/>
</dbReference>
<comment type="similarity">
    <text evidence="2">Belongs to the ABC transporter superfamily.</text>
</comment>
<name>A0A7W9W9A9_ARMRO</name>
<keyword evidence="3" id="KW-0813">Transport</keyword>
<dbReference type="GO" id="GO:0005886">
    <property type="term" value="C:plasma membrane"/>
    <property type="evidence" value="ECO:0007669"/>
    <property type="project" value="UniProtKB-SubCell"/>
</dbReference>
<dbReference type="PROSITE" id="PS50893">
    <property type="entry name" value="ABC_TRANSPORTER_2"/>
    <property type="match status" value="1"/>
</dbReference>
<dbReference type="PANTHER" id="PTHR43297">
    <property type="entry name" value="OLIGOPEPTIDE TRANSPORT ATP-BINDING PROTEIN APPD"/>
    <property type="match status" value="1"/>
</dbReference>
<dbReference type="PANTHER" id="PTHR43297:SF2">
    <property type="entry name" value="DIPEPTIDE TRANSPORT ATP-BINDING PROTEIN DPPD"/>
    <property type="match status" value="1"/>
</dbReference>
<dbReference type="CDD" id="cd03257">
    <property type="entry name" value="ABC_NikE_OppD_transporters"/>
    <property type="match status" value="1"/>
</dbReference>
<evidence type="ECO:0000313" key="9">
    <source>
        <dbReference type="EMBL" id="MBB6052427.1"/>
    </source>
</evidence>
<dbReference type="InterPro" id="IPR003439">
    <property type="entry name" value="ABC_transporter-like_ATP-bd"/>
</dbReference>
<keyword evidence="6 9" id="KW-0067">ATP-binding</keyword>
<proteinExistence type="inferred from homology"/>
<dbReference type="InterPro" id="IPR003593">
    <property type="entry name" value="AAA+_ATPase"/>
</dbReference>
<dbReference type="InterPro" id="IPR050388">
    <property type="entry name" value="ABC_Ni/Peptide_Import"/>
</dbReference>
<dbReference type="Pfam" id="PF00005">
    <property type="entry name" value="ABC_tran"/>
    <property type="match status" value="1"/>
</dbReference>
<dbReference type="NCBIfam" id="TIGR01727">
    <property type="entry name" value="oligo_HPY"/>
    <property type="match status" value="1"/>
</dbReference>
<dbReference type="EMBL" id="JACHGW010000004">
    <property type="protein sequence ID" value="MBB6052427.1"/>
    <property type="molecule type" value="Genomic_DNA"/>
</dbReference>
<organism evidence="9 10">
    <name type="scientific">Armatimonas rosea</name>
    <dbReference type="NCBI Taxonomy" id="685828"/>
    <lineage>
        <taxon>Bacteria</taxon>
        <taxon>Bacillati</taxon>
        <taxon>Armatimonadota</taxon>
        <taxon>Armatimonadia</taxon>
        <taxon>Armatimonadales</taxon>
        <taxon>Armatimonadaceae</taxon>
        <taxon>Armatimonas</taxon>
    </lineage>
</organism>
<dbReference type="SMART" id="SM00382">
    <property type="entry name" value="AAA"/>
    <property type="match status" value="1"/>
</dbReference>
<evidence type="ECO:0000256" key="1">
    <source>
        <dbReference type="ARBA" id="ARBA00004202"/>
    </source>
</evidence>
<dbReference type="AlphaFoldDB" id="A0A7W9W9A9"/>
<comment type="subcellular location">
    <subcellularLocation>
        <location evidence="1">Cell membrane</location>
        <topology evidence="1">Peripheral membrane protein</topology>
    </subcellularLocation>
</comment>
<evidence type="ECO:0000256" key="4">
    <source>
        <dbReference type="ARBA" id="ARBA00022475"/>
    </source>
</evidence>
<keyword evidence="4" id="KW-1003">Cell membrane</keyword>
<evidence type="ECO:0000259" key="8">
    <source>
        <dbReference type="PROSITE" id="PS50893"/>
    </source>
</evidence>
<evidence type="ECO:0000256" key="6">
    <source>
        <dbReference type="ARBA" id="ARBA00022840"/>
    </source>
</evidence>
<dbReference type="InterPro" id="IPR017871">
    <property type="entry name" value="ABC_transporter-like_CS"/>
</dbReference>
<dbReference type="Pfam" id="PF08352">
    <property type="entry name" value="oligo_HPY"/>
    <property type="match status" value="1"/>
</dbReference>
<feature type="domain" description="ABC transporter" evidence="8">
    <location>
        <begin position="6"/>
        <end position="252"/>
    </location>
</feature>
<sequence length="319" mass="34450">MSEPLLALENLEVSFPAGPVVRGVSLEVRRGETLGVVGESGSGKTMTALSALRLVPEPGRVTGGRILFEGKDLLTASERELRQIRGGRIAMIFQDPMTSLNPVFTVGDQIAESVQLHKNVSKAAAKAAAVEALRRVQIPDAERRATQYPHELSGGMRQRAMIAMALASEPDVLLADEPTTALDVTVQAQILTLIRQLQKELGMAVLFITHDLGVVAQVCDQVAVLYGGQVMEQADVQTLFASPQHPYTRALMESLPEFATGNRLNFIPGQPPSRPSEVSGCPFRPRCRQAVERCQEPQAPLVLSPGHAVRCHRVGEGGR</sequence>
<gene>
    <name evidence="9" type="ORF">HNQ39_004248</name>
</gene>
<comment type="caution">
    <text evidence="9">The sequence shown here is derived from an EMBL/GenBank/DDBJ whole genome shotgun (WGS) entry which is preliminary data.</text>
</comment>
<dbReference type="Gene3D" id="3.40.50.300">
    <property type="entry name" value="P-loop containing nucleotide triphosphate hydrolases"/>
    <property type="match status" value="1"/>
</dbReference>
<keyword evidence="10" id="KW-1185">Reference proteome</keyword>
<evidence type="ECO:0000313" key="10">
    <source>
        <dbReference type="Proteomes" id="UP000520814"/>
    </source>
</evidence>
<dbReference type="GO" id="GO:0005524">
    <property type="term" value="F:ATP binding"/>
    <property type="evidence" value="ECO:0007669"/>
    <property type="project" value="UniProtKB-KW"/>
</dbReference>
<evidence type="ECO:0000256" key="2">
    <source>
        <dbReference type="ARBA" id="ARBA00005417"/>
    </source>
</evidence>
<dbReference type="InterPro" id="IPR013563">
    <property type="entry name" value="Oligopep_ABC_C"/>
</dbReference>
<reference evidence="9 10" key="1">
    <citation type="submission" date="2020-08" db="EMBL/GenBank/DDBJ databases">
        <title>Genomic Encyclopedia of Type Strains, Phase IV (KMG-IV): sequencing the most valuable type-strain genomes for metagenomic binning, comparative biology and taxonomic classification.</title>
        <authorList>
            <person name="Goeker M."/>
        </authorList>
    </citation>
    <scope>NUCLEOTIDE SEQUENCE [LARGE SCALE GENOMIC DNA]</scope>
    <source>
        <strain evidence="9 10">DSM 23562</strain>
    </source>
</reference>
<evidence type="ECO:0000256" key="3">
    <source>
        <dbReference type="ARBA" id="ARBA00022448"/>
    </source>
</evidence>
<dbReference type="PROSITE" id="PS00211">
    <property type="entry name" value="ABC_TRANSPORTER_1"/>
    <property type="match status" value="1"/>
</dbReference>
<accession>A0A7W9W9A9</accession>
<evidence type="ECO:0000256" key="7">
    <source>
        <dbReference type="ARBA" id="ARBA00023136"/>
    </source>
</evidence>
<dbReference type="SUPFAM" id="SSF52540">
    <property type="entry name" value="P-loop containing nucleoside triphosphate hydrolases"/>
    <property type="match status" value="1"/>
</dbReference>